<keyword evidence="2" id="KW-1185">Reference proteome</keyword>
<proteinExistence type="predicted"/>
<dbReference type="PANTHER" id="PTHR21838">
    <property type="entry name" value="COILED-COIL DOMAIN-CONTAINING PROTEIN 137"/>
    <property type="match status" value="1"/>
</dbReference>
<organism evidence="1 2">
    <name type="scientific">Staurois parvus</name>
    <dbReference type="NCBI Taxonomy" id="386267"/>
    <lineage>
        <taxon>Eukaryota</taxon>
        <taxon>Metazoa</taxon>
        <taxon>Chordata</taxon>
        <taxon>Craniata</taxon>
        <taxon>Vertebrata</taxon>
        <taxon>Euteleostomi</taxon>
        <taxon>Amphibia</taxon>
        <taxon>Batrachia</taxon>
        <taxon>Anura</taxon>
        <taxon>Neobatrachia</taxon>
        <taxon>Ranoidea</taxon>
        <taxon>Ranidae</taxon>
        <taxon>Staurois</taxon>
    </lineage>
</organism>
<protein>
    <recommendedName>
        <fullName evidence="3">Coiled-coil domain containing 137</fullName>
    </recommendedName>
</protein>
<reference evidence="1" key="1">
    <citation type="submission" date="2023-05" db="EMBL/GenBank/DDBJ databases">
        <authorList>
            <person name="Stuckert A."/>
        </authorList>
    </citation>
    <scope>NUCLEOTIDE SEQUENCE</scope>
</reference>
<gene>
    <name evidence="1" type="ORF">SPARVUS_LOCUS4534929</name>
</gene>
<comment type="caution">
    <text evidence="1">The sequence shown here is derived from an EMBL/GenBank/DDBJ whole genome shotgun (WGS) entry which is preliminary data.</text>
</comment>
<sequence length="222" mass="26105">QTRGRHSEGLQTDIPVPKFKRERNESVGAFLSRMNRETQHVLFLTKNQLERRPEMDLDEKKQKSEKRKQFDRKCLDKFVRRREEKKEARLEKEIFKDEVMFGEVALEPPSLTVKPRKGAAGTKPREKQLFLKKLLAKASAPSIPPPMSMARKRMVEEERERVINAYREMKKRKQQQAAKPSRSLPTHEGPSLVLCGQLRRGLWELWLLIGCYELYWGTSECD</sequence>
<dbReference type="EMBL" id="CATNWA010008498">
    <property type="protein sequence ID" value="CAI9556320.1"/>
    <property type="molecule type" value="Genomic_DNA"/>
</dbReference>
<dbReference type="Proteomes" id="UP001162483">
    <property type="component" value="Unassembled WGS sequence"/>
</dbReference>
<dbReference type="InterPro" id="IPR026680">
    <property type="entry name" value="CCDC137"/>
</dbReference>
<evidence type="ECO:0008006" key="3">
    <source>
        <dbReference type="Google" id="ProtNLM"/>
    </source>
</evidence>
<feature type="non-terminal residue" evidence="1">
    <location>
        <position position="1"/>
    </location>
</feature>
<evidence type="ECO:0000313" key="1">
    <source>
        <dbReference type="EMBL" id="CAI9556320.1"/>
    </source>
</evidence>
<accession>A0ABN9C9E8</accession>
<evidence type="ECO:0000313" key="2">
    <source>
        <dbReference type="Proteomes" id="UP001162483"/>
    </source>
</evidence>
<name>A0ABN9C9E8_9NEOB</name>
<dbReference type="PANTHER" id="PTHR21838:SF2">
    <property type="entry name" value="COILED-COIL DOMAIN-CONTAINING PROTEIN 137"/>
    <property type="match status" value="1"/>
</dbReference>